<dbReference type="InterPro" id="IPR011330">
    <property type="entry name" value="Glyco_hydro/deAcase_b/a-brl"/>
</dbReference>
<keyword evidence="2" id="KW-1185">Reference proteome</keyword>
<dbReference type="GO" id="GO:0005975">
    <property type="term" value="P:carbohydrate metabolic process"/>
    <property type="evidence" value="ECO:0007669"/>
    <property type="project" value="InterPro"/>
</dbReference>
<keyword evidence="1" id="KW-0808">Transferase</keyword>
<proteinExistence type="predicted"/>
<reference evidence="1 2" key="1">
    <citation type="submission" date="2019-12" db="EMBL/GenBank/DDBJ databases">
        <authorList>
            <person name="Li M."/>
        </authorList>
    </citation>
    <scope>NUCLEOTIDE SEQUENCE [LARGE SCALE GENOMIC DNA]</scope>
    <source>
        <strain evidence="1 2">GBMRC 2046</strain>
    </source>
</reference>
<dbReference type="EMBL" id="WUMV01000005">
    <property type="protein sequence ID" value="MXN65672.1"/>
    <property type="molecule type" value="Genomic_DNA"/>
</dbReference>
<dbReference type="Proteomes" id="UP000433101">
    <property type="component" value="Unassembled WGS sequence"/>
</dbReference>
<dbReference type="GO" id="GO:0016740">
    <property type="term" value="F:transferase activity"/>
    <property type="evidence" value="ECO:0007669"/>
    <property type="project" value="UniProtKB-KW"/>
</dbReference>
<dbReference type="AlphaFoldDB" id="A0A7X3S8C2"/>
<protein>
    <submittedName>
        <fullName evidence="1">Glycosyl transferase family 28</fullName>
    </submittedName>
</protein>
<dbReference type="SUPFAM" id="SSF88713">
    <property type="entry name" value="Glycoside hydrolase/deacetylase"/>
    <property type="match status" value="1"/>
</dbReference>
<evidence type="ECO:0000313" key="1">
    <source>
        <dbReference type="EMBL" id="MXN65672.1"/>
    </source>
</evidence>
<comment type="caution">
    <text evidence="1">The sequence shown here is derived from an EMBL/GenBank/DDBJ whole genome shotgun (WGS) entry which is preliminary data.</text>
</comment>
<dbReference type="CDD" id="cd10928">
    <property type="entry name" value="CE4_u4"/>
    <property type="match status" value="1"/>
</dbReference>
<dbReference type="InterPro" id="IPR049591">
    <property type="entry name" value="CE4_u4-like"/>
</dbReference>
<dbReference type="Gene3D" id="3.20.20.370">
    <property type="entry name" value="Glycoside hydrolase/deacetylase"/>
    <property type="match status" value="1"/>
</dbReference>
<evidence type="ECO:0000313" key="2">
    <source>
        <dbReference type="Proteomes" id="UP000433101"/>
    </source>
</evidence>
<organism evidence="1 2">
    <name type="scientific">Stappia sediminis</name>
    <dbReference type="NCBI Taxonomy" id="2692190"/>
    <lineage>
        <taxon>Bacteria</taxon>
        <taxon>Pseudomonadati</taxon>
        <taxon>Pseudomonadota</taxon>
        <taxon>Alphaproteobacteria</taxon>
        <taxon>Hyphomicrobiales</taxon>
        <taxon>Stappiaceae</taxon>
        <taxon>Stappia</taxon>
    </lineage>
</organism>
<gene>
    <name evidence="1" type="ORF">GR183_12225</name>
</gene>
<sequence length="261" mass="30017">MSRAELRFFRDTLQAHLDWFAERGLKARFWWRDDDAAAPTPELERLLEIARKFDAQVALAVIPSAATPELADKLKREPQAVVFQHGFQHQNHQRKDRGEKAAELGTRRNPDEAIAELRQGHDILGRLFGDKFLPTLVPPWNRIAPAIVRRLPEAGLSGLSTFTWMHPYSRHQLQSHVDIIKWKKGRSFIGYHCAALRYDLQLTRRRNEPSEPVGLLTHHLDHDEACFEFLMELFSIIQGHPGAEIPPVRELVPPIGKTLPY</sequence>
<accession>A0A7X3S8C2</accession>
<name>A0A7X3S8C2_9HYPH</name>
<dbReference type="RefSeq" id="WP_160775929.1">
    <property type="nucleotide sequence ID" value="NZ_WUMV01000005.1"/>
</dbReference>